<dbReference type="RefSeq" id="WP_135768871.1">
    <property type="nucleotide sequence ID" value="NZ_RQET01000010.1"/>
</dbReference>
<gene>
    <name evidence="10" type="ORF">EHO60_14180</name>
</gene>
<dbReference type="SUPFAM" id="SSF82714">
    <property type="entry name" value="Multidrug efflux transporter AcrB TolC docking domain, DN and DC subdomains"/>
    <property type="match status" value="2"/>
</dbReference>
<evidence type="ECO:0000256" key="8">
    <source>
        <dbReference type="SAM" id="MobiDB-lite"/>
    </source>
</evidence>
<evidence type="ECO:0000256" key="4">
    <source>
        <dbReference type="ARBA" id="ARBA00022475"/>
    </source>
</evidence>
<evidence type="ECO:0000256" key="6">
    <source>
        <dbReference type="ARBA" id="ARBA00022989"/>
    </source>
</evidence>
<dbReference type="Gene3D" id="1.20.1640.10">
    <property type="entry name" value="Multidrug efflux transporter AcrB transmembrane domain"/>
    <property type="match status" value="2"/>
</dbReference>
<comment type="caution">
    <text evidence="10">The sequence shown here is derived from an EMBL/GenBank/DDBJ whole genome shotgun (WGS) entry which is preliminary data.</text>
</comment>
<dbReference type="OrthoDB" id="8270at2"/>
<keyword evidence="5 9" id="KW-0812">Transmembrane</keyword>
<dbReference type="Gene3D" id="3.30.70.1430">
    <property type="entry name" value="Multidrug efflux transporter AcrB pore domain"/>
    <property type="match status" value="2"/>
</dbReference>
<dbReference type="InterPro" id="IPR004763">
    <property type="entry name" value="CusA-like"/>
</dbReference>
<feature type="transmembrane region" description="Helical" evidence="9">
    <location>
        <begin position="960"/>
        <end position="984"/>
    </location>
</feature>
<dbReference type="Gene3D" id="3.30.70.1320">
    <property type="entry name" value="Multidrug efflux transporter AcrB pore domain like"/>
    <property type="match status" value="1"/>
</dbReference>
<dbReference type="NCBIfam" id="TIGR00914">
    <property type="entry name" value="2A0601"/>
    <property type="match status" value="1"/>
</dbReference>
<comment type="similarity">
    <text evidence="2">Belongs to the resistance-nodulation-cell division (RND) (TC 2.A.6) family.</text>
</comment>
<dbReference type="Gene3D" id="3.30.70.1440">
    <property type="entry name" value="Multidrug efflux transporter AcrB pore domain"/>
    <property type="match status" value="1"/>
</dbReference>
<feature type="transmembrane region" description="Helical" evidence="9">
    <location>
        <begin position="345"/>
        <end position="377"/>
    </location>
</feature>
<dbReference type="Proteomes" id="UP000298458">
    <property type="component" value="Unassembled WGS sequence"/>
</dbReference>
<evidence type="ECO:0000256" key="3">
    <source>
        <dbReference type="ARBA" id="ARBA00022448"/>
    </source>
</evidence>
<feature type="transmembrane region" description="Helical" evidence="9">
    <location>
        <begin position="474"/>
        <end position="494"/>
    </location>
</feature>
<evidence type="ECO:0000256" key="1">
    <source>
        <dbReference type="ARBA" id="ARBA00004651"/>
    </source>
</evidence>
<feature type="transmembrane region" description="Helical" evidence="9">
    <location>
        <begin position="1046"/>
        <end position="1072"/>
    </location>
</feature>
<feature type="transmembrane region" description="Helical" evidence="9">
    <location>
        <begin position="444"/>
        <end position="462"/>
    </location>
</feature>
<dbReference type="AlphaFoldDB" id="A0A4R9GAE6"/>
<dbReference type="InterPro" id="IPR001036">
    <property type="entry name" value="Acrflvin-R"/>
</dbReference>
<accession>A0A4R9GAE6</accession>
<dbReference type="Gene3D" id="3.30.2090.10">
    <property type="entry name" value="Multidrug efflux transporter AcrB TolC docking domain, DN and DC subdomains"/>
    <property type="match status" value="2"/>
</dbReference>
<dbReference type="Pfam" id="PF00873">
    <property type="entry name" value="ACR_tran"/>
    <property type="match status" value="1"/>
</dbReference>
<keyword evidence="11" id="KW-1185">Reference proteome</keyword>
<sequence>MIQNIIRFSANNKFLILLFTLALLVASYVSMKTIPLDAIPDLSDTQVIVYSRWDRSPDIIEDQVTYPIVTALLGAPKIKVVRGFSDFGFSYVYVIFQDGTDIYWARSRVLEYLSRIQAQLPQGVKTELGPDASAVGWVFQYALVDTTGSQTLADLRTYQDFHLRYLLNSVPGVSEVAGIGGFKKQYQITVHPNALRSYNVGFETLVQKIKESNQETGGRLLEISGAEYMVRGRGYLRSLQDIENIPLSTDVNGTPILLRNVASVQFGPDIRRGIADLNGEGDVVGGTIVMRHGENALSVIERVKTKLEDLKKSLPSGTEIVTTYDRSELIEHAISNLKFKLVEEMLIVSLVILLFLWHFPSAIIPILTIPISVIIAFIPMNLMDINANIMSLAGMAISIGVLVDGAIVEVENAYKKLEEWESGGRKGDYHLIRLEALLEVGPSVFFSLLVIAVAFFPIFTLVDQEGRLFRPLAYSKNIAMAVAAILAITLDPAFRMVFTRMEPFQFKSAILSKIASTLLVGKYYPEEKHPVSRILFRLYEPACRWVLNRPKTTIVSAILAILVSVPVYFSLGSEFMPQLYEESLLYMPTTLPGISVAEAEKLLVVMDRKLKSFPEVKTVFGKAGRSDTATDPAPFSMMETVILLKSKEEWREGNRFYSGWPKLLQAPFRLFINPKLNKDELVDLMNREMQFPGATNAWTMPIKTRIDMLSTGMRTPIGIKILGSSLEEIEKIGVQIESVLRTEKDVRSVFAERTAGGYFLDIQLRRDKLARYNISVDSAQQIVVAAIGGEPVTQTVEGRERFSVNVRYPRELRDSVDKIRSILVPTKEFGHIPVGEIADVTTKTGPSMIRDENGFLAGYVYLDTSTSDIGGFVDRAKRTVAEKISIPAGYSIVWSGQYENMLRVRERMKYILPLTLFVIFLLIYLNTKSYAKTFIVLLAVPFSLIGAVWLLYILDYQVSVAVWVGMIALMGLDAETGVFMLLYLDLSYESAERTKGFLTREDRILAVIHGAVHRVRPKIMTVLAAMMGLLPIMWSDGTGSDVMKRIAAPMVGGLVTSFLLELLVYPPIYLLWKEGRFGRSVPAKKESSDLSLVRDLAPEKTKRKR</sequence>
<feature type="compositionally biased region" description="Basic and acidic residues" evidence="8">
    <location>
        <begin position="1096"/>
        <end position="1105"/>
    </location>
</feature>
<evidence type="ECO:0000256" key="9">
    <source>
        <dbReference type="SAM" id="Phobius"/>
    </source>
</evidence>
<dbReference type="PANTHER" id="PTHR32063:SF19">
    <property type="entry name" value="CATION EFFLUX SYSTEM PROTEIN CUSA"/>
    <property type="match status" value="1"/>
</dbReference>
<dbReference type="InterPro" id="IPR027463">
    <property type="entry name" value="AcrB_DN_DC_subdom"/>
</dbReference>
<evidence type="ECO:0000256" key="2">
    <source>
        <dbReference type="ARBA" id="ARBA00010942"/>
    </source>
</evidence>
<evidence type="ECO:0000256" key="5">
    <source>
        <dbReference type="ARBA" id="ARBA00022692"/>
    </source>
</evidence>
<feature type="transmembrane region" description="Helical" evidence="9">
    <location>
        <begin position="910"/>
        <end position="927"/>
    </location>
</feature>
<keyword evidence="4" id="KW-1003">Cell membrane</keyword>
<feature type="region of interest" description="Disordered" evidence="8">
    <location>
        <begin position="1083"/>
        <end position="1105"/>
    </location>
</feature>
<evidence type="ECO:0000313" key="10">
    <source>
        <dbReference type="EMBL" id="TGK08726.1"/>
    </source>
</evidence>
<feature type="transmembrane region" description="Helical" evidence="9">
    <location>
        <begin position="1019"/>
        <end position="1034"/>
    </location>
</feature>
<dbReference type="SUPFAM" id="SSF82693">
    <property type="entry name" value="Multidrug efflux transporter AcrB pore domain, PN1, PN2, PC1 and PC2 subdomains"/>
    <property type="match status" value="2"/>
</dbReference>
<organism evidence="10 11">
    <name type="scientific">Leptospira fletcheri</name>
    <dbReference type="NCBI Taxonomy" id="2484981"/>
    <lineage>
        <taxon>Bacteria</taxon>
        <taxon>Pseudomonadati</taxon>
        <taxon>Spirochaetota</taxon>
        <taxon>Spirochaetia</taxon>
        <taxon>Leptospirales</taxon>
        <taxon>Leptospiraceae</taxon>
        <taxon>Leptospira</taxon>
    </lineage>
</organism>
<proteinExistence type="inferred from homology"/>
<comment type="subcellular location">
    <subcellularLocation>
        <location evidence="1">Cell membrane</location>
        <topology evidence="1">Multi-pass membrane protein</topology>
    </subcellularLocation>
</comment>
<keyword evidence="6 9" id="KW-1133">Transmembrane helix</keyword>
<reference evidence="10" key="1">
    <citation type="journal article" date="2019" name="PLoS Negl. Trop. Dis.">
        <title>Revisiting the worldwide diversity of Leptospira species in the environment.</title>
        <authorList>
            <person name="Vincent A.T."/>
            <person name="Schiettekatte O."/>
            <person name="Bourhy P."/>
            <person name="Veyrier F.J."/>
            <person name="Picardeau M."/>
        </authorList>
    </citation>
    <scope>NUCLEOTIDE SEQUENCE [LARGE SCALE GENOMIC DNA]</scope>
    <source>
        <strain evidence="10">SSW15</strain>
    </source>
</reference>
<feature type="transmembrane region" description="Helical" evidence="9">
    <location>
        <begin position="934"/>
        <end position="954"/>
    </location>
</feature>
<dbReference type="GO" id="GO:0042910">
    <property type="term" value="F:xenobiotic transmembrane transporter activity"/>
    <property type="evidence" value="ECO:0007669"/>
    <property type="project" value="TreeGrafter"/>
</dbReference>
<dbReference type="SUPFAM" id="SSF82866">
    <property type="entry name" value="Multidrug efflux transporter AcrB transmembrane domain"/>
    <property type="match status" value="2"/>
</dbReference>
<keyword evidence="7 9" id="KW-0472">Membrane</keyword>
<protein>
    <submittedName>
        <fullName evidence="10">Efflux RND transporter permease subunit</fullName>
    </submittedName>
</protein>
<dbReference type="PANTHER" id="PTHR32063">
    <property type="match status" value="1"/>
</dbReference>
<dbReference type="EMBL" id="RQET01000010">
    <property type="protein sequence ID" value="TGK08726.1"/>
    <property type="molecule type" value="Genomic_DNA"/>
</dbReference>
<dbReference type="GO" id="GO:0008324">
    <property type="term" value="F:monoatomic cation transmembrane transporter activity"/>
    <property type="evidence" value="ECO:0007669"/>
    <property type="project" value="InterPro"/>
</dbReference>
<feature type="transmembrane region" description="Helical" evidence="9">
    <location>
        <begin position="389"/>
        <end position="408"/>
    </location>
</feature>
<evidence type="ECO:0000256" key="7">
    <source>
        <dbReference type="ARBA" id="ARBA00023136"/>
    </source>
</evidence>
<keyword evidence="3" id="KW-0813">Transport</keyword>
<evidence type="ECO:0000313" key="11">
    <source>
        <dbReference type="Proteomes" id="UP000298458"/>
    </source>
</evidence>
<dbReference type="PRINTS" id="PR00702">
    <property type="entry name" value="ACRIFLAVINRP"/>
</dbReference>
<dbReference type="GO" id="GO:0005886">
    <property type="term" value="C:plasma membrane"/>
    <property type="evidence" value="ECO:0007669"/>
    <property type="project" value="UniProtKB-SubCell"/>
</dbReference>
<name>A0A4R9GAE6_9LEPT</name>